<dbReference type="EMBL" id="JACIDJ010000008">
    <property type="protein sequence ID" value="MBB3900092.1"/>
    <property type="molecule type" value="Genomic_DNA"/>
</dbReference>
<feature type="transmembrane region" description="Helical" evidence="1">
    <location>
        <begin position="118"/>
        <end position="135"/>
    </location>
</feature>
<feature type="transmembrane region" description="Helical" evidence="1">
    <location>
        <begin position="147"/>
        <end position="167"/>
    </location>
</feature>
<evidence type="ECO:0000256" key="1">
    <source>
        <dbReference type="SAM" id="Phobius"/>
    </source>
</evidence>
<sequence>MSITTQDSVLIPSAEAAAERGPSQRGMEIATAVVLMAAGGIGMMDSLRIGAGWGTDGPQSGYFPFWLGAILALASLGNLVVALRDHRRGARGPRFATWGQLALVAQVFVPTAIYVAVIPLAGIYVSSAVLVAYFMRRFGEFRMVTSMLSGAAAALVSFVIFEIWFLVALPKGPLETALGY</sequence>
<organism evidence="3 4">
    <name type="scientific">Roseococcus suduntuyensis</name>
    <dbReference type="NCBI Taxonomy" id="455361"/>
    <lineage>
        <taxon>Bacteria</taxon>
        <taxon>Pseudomonadati</taxon>
        <taxon>Pseudomonadota</taxon>
        <taxon>Alphaproteobacteria</taxon>
        <taxon>Acetobacterales</taxon>
        <taxon>Roseomonadaceae</taxon>
        <taxon>Roseococcus</taxon>
    </lineage>
</organism>
<protein>
    <recommendedName>
        <fullName evidence="2">DUF1468 domain-containing protein</fullName>
    </recommendedName>
</protein>
<dbReference type="Proteomes" id="UP000553193">
    <property type="component" value="Unassembled WGS sequence"/>
</dbReference>
<comment type="caution">
    <text evidence="3">The sequence shown here is derived from an EMBL/GenBank/DDBJ whole genome shotgun (WGS) entry which is preliminary data.</text>
</comment>
<gene>
    <name evidence="3" type="ORF">GGQ83_003562</name>
</gene>
<name>A0A840AGT1_9PROT</name>
<feature type="transmembrane region" description="Helical" evidence="1">
    <location>
        <begin position="63"/>
        <end position="83"/>
    </location>
</feature>
<feature type="transmembrane region" description="Helical" evidence="1">
    <location>
        <begin position="95"/>
        <end position="112"/>
    </location>
</feature>
<dbReference type="Pfam" id="PF07331">
    <property type="entry name" value="TctB"/>
    <property type="match status" value="1"/>
</dbReference>
<proteinExistence type="predicted"/>
<keyword evidence="1" id="KW-0472">Membrane</keyword>
<keyword evidence="1" id="KW-1133">Transmembrane helix</keyword>
<evidence type="ECO:0000313" key="3">
    <source>
        <dbReference type="EMBL" id="MBB3900092.1"/>
    </source>
</evidence>
<dbReference type="AlphaFoldDB" id="A0A840AGT1"/>
<dbReference type="RefSeq" id="WP_184386326.1">
    <property type="nucleotide sequence ID" value="NZ_JACIDJ010000008.1"/>
</dbReference>
<accession>A0A840AGT1</accession>
<keyword evidence="4" id="KW-1185">Reference proteome</keyword>
<evidence type="ECO:0000313" key="4">
    <source>
        <dbReference type="Proteomes" id="UP000553193"/>
    </source>
</evidence>
<evidence type="ECO:0000259" key="2">
    <source>
        <dbReference type="Pfam" id="PF07331"/>
    </source>
</evidence>
<reference evidence="3 4" key="1">
    <citation type="submission" date="2020-08" db="EMBL/GenBank/DDBJ databases">
        <title>Genomic Encyclopedia of Type Strains, Phase IV (KMG-IV): sequencing the most valuable type-strain genomes for metagenomic binning, comparative biology and taxonomic classification.</title>
        <authorList>
            <person name="Goeker M."/>
        </authorList>
    </citation>
    <scope>NUCLEOTIDE SEQUENCE [LARGE SCALE GENOMIC DNA]</scope>
    <source>
        <strain evidence="3 4">DSM 19979</strain>
    </source>
</reference>
<keyword evidence="1" id="KW-0812">Transmembrane</keyword>
<feature type="domain" description="DUF1468" evidence="2">
    <location>
        <begin position="31"/>
        <end position="170"/>
    </location>
</feature>
<dbReference type="InterPro" id="IPR009936">
    <property type="entry name" value="DUF1468"/>
</dbReference>
<feature type="transmembrane region" description="Helical" evidence="1">
    <location>
        <begin position="29"/>
        <end position="51"/>
    </location>
</feature>